<evidence type="ECO:0000256" key="6">
    <source>
        <dbReference type="SAM" id="MobiDB-lite"/>
    </source>
</evidence>
<feature type="transmembrane region" description="Helical" evidence="7">
    <location>
        <begin position="167"/>
        <end position="194"/>
    </location>
</feature>
<proteinExistence type="inferred from homology"/>
<comment type="subcellular location">
    <subcellularLocation>
        <location evidence="1">Membrane</location>
        <topology evidence="1">Multi-pass membrane protein</topology>
    </subcellularLocation>
</comment>
<evidence type="ECO:0000256" key="5">
    <source>
        <dbReference type="ARBA" id="ARBA00023136"/>
    </source>
</evidence>
<keyword evidence="9" id="KW-1185">Reference proteome</keyword>
<feature type="transmembrane region" description="Helical" evidence="7">
    <location>
        <begin position="46"/>
        <end position="66"/>
    </location>
</feature>
<dbReference type="EMBL" id="VLTN01000036">
    <property type="protein sequence ID" value="KAA0150224.1"/>
    <property type="molecule type" value="Genomic_DNA"/>
</dbReference>
<reference evidence="8 9" key="1">
    <citation type="submission" date="2019-07" db="EMBL/GenBank/DDBJ databases">
        <title>Genomes of Cafeteria roenbergensis.</title>
        <authorList>
            <person name="Fischer M.G."/>
            <person name="Hackl T."/>
            <person name="Roman M."/>
        </authorList>
    </citation>
    <scope>NUCLEOTIDE SEQUENCE [LARGE SCALE GENOMIC DNA]</scope>
    <source>
        <strain evidence="8 9">BVI</strain>
    </source>
</reference>
<feature type="compositionally biased region" description="Acidic residues" evidence="6">
    <location>
        <begin position="304"/>
        <end position="313"/>
    </location>
</feature>
<name>A0A5A8CCE1_CAFRO</name>
<evidence type="ECO:0000313" key="9">
    <source>
        <dbReference type="Proteomes" id="UP000323011"/>
    </source>
</evidence>
<dbReference type="InterPro" id="IPR012446">
    <property type="entry name" value="CRAC_channel"/>
</dbReference>
<dbReference type="Gene3D" id="1.20.140.140">
    <property type="entry name" value="Calcium release-activated calcium channel protein Orai"/>
    <property type="match status" value="1"/>
</dbReference>
<evidence type="ECO:0000256" key="2">
    <source>
        <dbReference type="ARBA" id="ARBA00008062"/>
    </source>
</evidence>
<evidence type="ECO:0000256" key="3">
    <source>
        <dbReference type="ARBA" id="ARBA00022692"/>
    </source>
</evidence>
<dbReference type="AlphaFoldDB" id="A0A5A8CCE1"/>
<dbReference type="GO" id="GO:0016020">
    <property type="term" value="C:membrane"/>
    <property type="evidence" value="ECO:0007669"/>
    <property type="project" value="UniProtKB-SubCell"/>
</dbReference>
<sequence>MELVFQTSEARRRLKERQQDLAYRKIERIWRRVDDMRLSVEKQSRALAAVANLAALVGGLELVVLVEAQFNVPNPSQLMLACFALFSSLAVGAMVIAAATALMLMVRISHFDVKHAVIHHRALDFARYWQLRCKGEWWLCLASFVVGLPCLLVSLALLAWLRFEGGVAAPVIVSVVSGMSLLLLVWVAAGFWGATGFWGSEGYRCPRWCGGRGNGRSRREVAHAAPGGAAGARGSSRRAYVAEEDEAEDGYGEGSAADARAVDGASAPEVAAGTGQATATPASGVDMQHDGYDGDDVAVSGFEQDGDGDDDKLDDAHWAGAMPSAGQLV</sequence>
<evidence type="ECO:0000256" key="1">
    <source>
        <dbReference type="ARBA" id="ARBA00004141"/>
    </source>
</evidence>
<dbReference type="InterPro" id="IPR038350">
    <property type="entry name" value="Orai_sf"/>
</dbReference>
<keyword evidence="4 7" id="KW-1133">Transmembrane helix</keyword>
<dbReference type="Proteomes" id="UP000323011">
    <property type="component" value="Unassembled WGS sequence"/>
</dbReference>
<keyword evidence="5 7" id="KW-0472">Membrane</keyword>
<feature type="compositionally biased region" description="Low complexity" evidence="6">
    <location>
        <begin position="254"/>
        <end position="284"/>
    </location>
</feature>
<comment type="caution">
    <text evidence="8">The sequence shown here is derived from an EMBL/GenBank/DDBJ whole genome shotgun (WGS) entry which is preliminary data.</text>
</comment>
<evidence type="ECO:0000313" key="8">
    <source>
        <dbReference type="EMBL" id="KAA0150224.1"/>
    </source>
</evidence>
<organism evidence="8 9">
    <name type="scientific">Cafeteria roenbergensis</name>
    <name type="common">Marine flagellate</name>
    <dbReference type="NCBI Taxonomy" id="33653"/>
    <lineage>
        <taxon>Eukaryota</taxon>
        <taxon>Sar</taxon>
        <taxon>Stramenopiles</taxon>
        <taxon>Bigyra</taxon>
        <taxon>Opalozoa</taxon>
        <taxon>Bicosoecida</taxon>
        <taxon>Cafeteriaceae</taxon>
        <taxon>Cafeteria</taxon>
    </lineage>
</organism>
<dbReference type="Pfam" id="PF07856">
    <property type="entry name" value="Orai-1"/>
    <property type="match status" value="1"/>
</dbReference>
<protein>
    <submittedName>
        <fullName evidence="8">Uncharacterized protein</fullName>
    </submittedName>
</protein>
<keyword evidence="3 7" id="KW-0812">Transmembrane</keyword>
<accession>A0A5A8CCE1</accession>
<evidence type="ECO:0000256" key="4">
    <source>
        <dbReference type="ARBA" id="ARBA00022989"/>
    </source>
</evidence>
<feature type="transmembrane region" description="Helical" evidence="7">
    <location>
        <begin position="137"/>
        <end position="161"/>
    </location>
</feature>
<comment type="similarity">
    <text evidence="2">Belongs to the Orai family.</text>
</comment>
<evidence type="ECO:0000256" key="7">
    <source>
        <dbReference type="SAM" id="Phobius"/>
    </source>
</evidence>
<feature type="transmembrane region" description="Helical" evidence="7">
    <location>
        <begin position="78"/>
        <end position="106"/>
    </location>
</feature>
<feature type="region of interest" description="Disordered" evidence="6">
    <location>
        <begin position="243"/>
        <end position="329"/>
    </location>
</feature>
<gene>
    <name evidence="8" type="ORF">FNF29_05464</name>
</gene>